<dbReference type="SUPFAM" id="SSF54534">
    <property type="entry name" value="FKBP-like"/>
    <property type="match status" value="1"/>
</dbReference>
<dbReference type="FunFam" id="3.10.50.40:FF:000001">
    <property type="entry name" value="Trigger factor"/>
    <property type="match status" value="1"/>
</dbReference>
<dbReference type="GO" id="GO:0043335">
    <property type="term" value="P:protein unfolding"/>
    <property type="evidence" value="ECO:0007669"/>
    <property type="project" value="TreeGrafter"/>
</dbReference>
<dbReference type="GO" id="GO:0051083">
    <property type="term" value="P:'de novo' cotranslational protein folding"/>
    <property type="evidence" value="ECO:0007669"/>
    <property type="project" value="TreeGrafter"/>
</dbReference>
<evidence type="ECO:0000256" key="1">
    <source>
        <dbReference type="ARBA" id="ARBA00000971"/>
    </source>
</evidence>
<evidence type="ECO:0000256" key="8">
    <source>
        <dbReference type="ARBA" id="ARBA00023235"/>
    </source>
</evidence>
<name>A0A501XDK5_9SPHN</name>
<dbReference type="Gene3D" id="3.10.50.40">
    <property type="match status" value="1"/>
</dbReference>
<dbReference type="Gene3D" id="3.30.70.1050">
    <property type="entry name" value="Trigger factor ribosome-binding domain"/>
    <property type="match status" value="1"/>
</dbReference>
<keyword evidence="8 12" id="KW-0413">Isomerase</keyword>
<dbReference type="SUPFAM" id="SSF109998">
    <property type="entry name" value="Triger factor/SurA peptide-binding domain-like"/>
    <property type="match status" value="1"/>
</dbReference>
<keyword evidence="18" id="KW-1185">Reference proteome</keyword>
<dbReference type="GO" id="GO:0051301">
    <property type="term" value="P:cell division"/>
    <property type="evidence" value="ECO:0007669"/>
    <property type="project" value="UniProtKB-KW"/>
</dbReference>
<gene>
    <name evidence="12" type="primary">tig</name>
    <name evidence="17" type="ORF">FJQ54_16820</name>
</gene>
<dbReference type="InterPro" id="IPR046357">
    <property type="entry name" value="PPIase_dom_sf"/>
</dbReference>
<dbReference type="RefSeq" id="WP_140929560.1">
    <property type="nucleotide sequence ID" value="NZ_VFSU01000034.1"/>
</dbReference>
<dbReference type="GO" id="GO:0003755">
    <property type="term" value="F:peptidyl-prolyl cis-trans isomerase activity"/>
    <property type="evidence" value="ECO:0007669"/>
    <property type="project" value="UniProtKB-UniRule"/>
</dbReference>
<dbReference type="Pfam" id="PF05697">
    <property type="entry name" value="Trigger_N"/>
    <property type="match status" value="1"/>
</dbReference>
<dbReference type="InterPro" id="IPR005215">
    <property type="entry name" value="Trig_fac"/>
</dbReference>
<dbReference type="EC" id="5.2.1.8" evidence="3 12"/>
<keyword evidence="5 12" id="KW-0132">Cell division</keyword>
<evidence type="ECO:0000256" key="15">
    <source>
        <dbReference type="SAM" id="MobiDB-lite"/>
    </source>
</evidence>
<feature type="domain" description="PPIase FKBP-type" evidence="16">
    <location>
        <begin position="164"/>
        <end position="249"/>
    </location>
</feature>
<dbReference type="InterPro" id="IPR027304">
    <property type="entry name" value="Trigger_fact/SurA_dom_sf"/>
</dbReference>
<evidence type="ECO:0000313" key="18">
    <source>
        <dbReference type="Proteomes" id="UP000319897"/>
    </source>
</evidence>
<reference evidence="17 18" key="1">
    <citation type="submission" date="2019-06" db="EMBL/GenBank/DDBJ databases">
        <authorList>
            <person name="Lee I."/>
            <person name="Jang G.I."/>
            <person name="Hwang C.Y."/>
        </authorList>
    </citation>
    <scope>NUCLEOTIDE SEQUENCE [LARGE SCALE GENOMIC DNA]</scope>
    <source>
        <strain evidence="17 18">PAMC 28131</strain>
    </source>
</reference>
<feature type="region of interest" description="Disordered" evidence="15">
    <location>
        <begin position="434"/>
        <end position="523"/>
    </location>
</feature>
<dbReference type="InterPro" id="IPR008881">
    <property type="entry name" value="Trigger_fac_ribosome-bd_bac"/>
</dbReference>
<dbReference type="InterPro" id="IPR001179">
    <property type="entry name" value="PPIase_FKBP_dom"/>
</dbReference>
<evidence type="ECO:0000256" key="6">
    <source>
        <dbReference type="ARBA" id="ARBA00023110"/>
    </source>
</evidence>
<feature type="compositionally biased region" description="Basic residues" evidence="15">
    <location>
        <begin position="465"/>
        <end position="475"/>
    </location>
</feature>
<comment type="function">
    <text evidence="10 12">Involved in protein export. Acts as a chaperone by maintaining the newly synthesized protein in an open conformation. Functions as a peptidyl-prolyl cis-trans isomerase.</text>
</comment>
<dbReference type="OrthoDB" id="9767721at2"/>
<protein>
    <recommendedName>
        <fullName evidence="4 12">Trigger factor</fullName>
        <shortName evidence="12">TF</shortName>
        <ecNumber evidence="3 12">5.2.1.8</ecNumber>
    </recommendedName>
    <alternativeName>
        <fullName evidence="11 12">PPIase</fullName>
    </alternativeName>
</protein>
<comment type="domain">
    <text evidence="12">Consists of 3 domains; the N-terminus binds the ribosome, the middle domain has PPIase activity, while the C-terminus has intrinsic chaperone activity on its own.</text>
</comment>
<evidence type="ECO:0000256" key="9">
    <source>
        <dbReference type="ARBA" id="ARBA00023306"/>
    </source>
</evidence>
<dbReference type="Pfam" id="PF05698">
    <property type="entry name" value="Trigger_C"/>
    <property type="match status" value="1"/>
</dbReference>
<evidence type="ECO:0000256" key="13">
    <source>
        <dbReference type="PROSITE-ProRule" id="PRU00277"/>
    </source>
</evidence>
<dbReference type="GO" id="GO:0044183">
    <property type="term" value="F:protein folding chaperone"/>
    <property type="evidence" value="ECO:0007669"/>
    <property type="project" value="TreeGrafter"/>
</dbReference>
<dbReference type="GO" id="GO:0043022">
    <property type="term" value="F:ribosome binding"/>
    <property type="evidence" value="ECO:0007669"/>
    <property type="project" value="TreeGrafter"/>
</dbReference>
<dbReference type="InterPro" id="IPR036611">
    <property type="entry name" value="Trigger_fac_ribosome-bd_sf"/>
</dbReference>
<feature type="compositionally biased region" description="Basic and acidic residues" evidence="15">
    <location>
        <begin position="454"/>
        <end position="464"/>
    </location>
</feature>
<dbReference type="PANTHER" id="PTHR30560">
    <property type="entry name" value="TRIGGER FACTOR CHAPERONE AND PEPTIDYL-PROLYL CIS/TRANS ISOMERASE"/>
    <property type="match status" value="1"/>
</dbReference>
<feature type="compositionally biased region" description="Basic residues" evidence="15">
    <location>
        <begin position="514"/>
        <end position="523"/>
    </location>
</feature>
<dbReference type="Pfam" id="PF00254">
    <property type="entry name" value="FKBP_C"/>
    <property type="match status" value="1"/>
</dbReference>
<dbReference type="EMBL" id="VFSU01000034">
    <property type="protein sequence ID" value="TPE58708.1"/>
    <property type="molecule type" value="Genomic_DNA"/>
</dbReference>
<dbReference type="Gene3D" id="1.10.3120.10">
    <property type="entry name" value="Trigger factor, C-terminal domain"/>
    <property type="match status" value="1"/>
</dbReference>
<dbReference type="HAMAP" id="MF_00303">
    <property type="entry name" value="Trigger_factor_Tig"/>
    <property type="match status" value="1"/>
</dbReference>
<dbReference type="NCBIfam" id="TIGR00115">
    <property type="entry name" value="tig"/>
    <property type="match status" value="1"/>
</dbReference>
<dbReference type="InterPro" id="IPR037041">
    <property type="entry name" value="Trigger_fac_C_sf"/>
</dbReference>
<feature type="compositionally biased region" description="Basic and acidic residues" evidence="15">
    <location>
        <begin position="499"/>
        <end position="511"/>
    </location>
</feature>
<comment type="catalytic activity">
    <reaction evidence="1 12 13">
        <text>[protein]-peptidylproline (omega=180) = [protein]-peptidylproline (omega=0)</text>
        <dbReference type="Rhea" id="RHEA:16237"/>
        <dbReference type="Rhea" id="RHEA-COMP:10747"/>
        <dbReference type="Rhea" id="RHEA-COMP:10748"/>
        <dbReference type="ChEBI" id="CHEBI:83833"/>
        <dbReference type="ChEBI" id="CHEBI:83834"/>
        <dbReference type="EC" id="5.2.1.8"/>
    </reaction>
</comment>
<evidence type="ECO:0000256" key="4">
    <source>
        <dbReference type="ARBA" id="ARBA00016902"/>
    </source>
</evidence>
<dbReference type="InterPro" id="IPR008880">
    <property type="entry name" value="Trigger_fac_C"/>
</dbReference>
<comment type="subcellular location">
    <subcellularLocation>
        <location evidence="12">Cytoplasm</location>
    </subcellularLocation>
    <text evidence="12">About half TF is bound to the ribosome near the polypeptide exit tunnel while the other half is free in the cytoplasm.</text>
</comment>
<dbReference type="AlphaFoldDB" id="A0A501XDK5"/>
<accession>A0A501XDK5</accession>
<comment type="caution">
    <text evidence="17">The sequence shown here is derived from an EMBL/GenBank/DDBJ whole genome shotgun (WGS) entry which is preliminary data.</text>
</comment>
<comment type="similarity">
    <text evidence="2 12 14">Belongs to the FKBP-type PPIase family. Tig subfamily.</text>
</comment>
<keyword evidence="12" id="KW-0963">Cytoplasm</keyword>
<dbReference type="GO" id="GO:0015031">
    <property type="term" value="P:protein transport"/>
    <property type="evidence" value="ECO:0007669"/>
    <property type="project" value="UniProtKB-UniRule"/>
</dbReference>
<dbReference type="SUPFAM" id="SSF102735">
    <property type="entry name" value="Trigger factor ribosome-binding domain"/>
    <property type="match status" value="1"/>
</dbReference>
<dbReference type="PANTHER" id="PTHR30560:SF3">
    <property type="entry name" value="TRIGGER FACTOR-LIKE PROTEIN TIG, CHLOROPLASTIC"/>
    <property type="match status" value="1"/>
</dbReference>
<evidence type="ECO:0000256" key="2">
    <source>
        <dbReference type="ARBA" id="ARBA00005464"/>
    </source>
</evidence>
<keyword evidence="6 12" id="KW-0697">Rotamase</keyword>
<dbReference type="GO" id="GO:0005737">
    <property type="term" value="C:cytoplasm"/>
    <property type="evidence" value="ECO:0007669"/>
    <property type="project" value="UniProtKB-SubCell"/>
</dbReference>
<evidence type="ECO:0000256" key="7">
    <source>
        <dbReference type="ARBA" id="ARBA00023186"/>
    </source>
</evidence>
<evidence type="ECO:0000256" key="5">
    <source>
        <dbReference type="ARBA" id="ARBA00022618"/>
    </source>
</evidence>
<organism evidence="17 18">
    <name type="scientific">Sandaracinobacter neustonicus</name>
    <dbReference type="NCBI Taxonomy" id="1715348"/>
    <lineage>
        <taxon>Bacteria</taxon>
        <taxon>Pseudomonadati</taxon>
        <taxon>Pseudomonadota</taxon>
        <taxon>Alphaproteobacteria</taxon>
        <taxon>Sphingomonadales</taxon>
        <taxon>Sphingosinicellaceae</taxon>
        <taxon>Sandaracinobacter</taxon>
    </lineage>
</organism>
<evidence type="ECO:0000256" key="14">
    <source>
        <dbReference type="RuleBase" id="RU003914"/>
    </source>
</evidence>
<evidence type="ECO:0000313" key="17">
    <source>
        <dbReference type="EMBL" id="TPE58708.1"/>
    </source>
</evidence>
<keyword evidence="9 12" id="KW-0131">Cell cycle</keyword>
<evidence type="ECO:0000259" key="16">
    <source>
        <dbReference type="PROSITE" id="PS50059"/>
    </source>
</evidence>
<sequence length="523" mass="55840">MSVTETLNEGLKRGYSLEIAAAAIADKVEAAIAQVAPQVKMPGFRPGKVPSNLIRKMHGEALRREALQEAINDAVNKLLSENGLRPATQPQIDIDGGLGEGEDLKISVSLEVLPDVPDADLDGITLERLTVEAGDADIESALERLAAQQKSFEDAPAKHKAKDGDLVVMDYVGTSDGVAFEGGTGEGMEIELGSGRLIPGFEDGLKGVKTGDKTTVKVTFPADYPAENLAGKDAEFAVTVTAVKTASTPVVDDSMATNLGLESLDQLKAILKDQVESELNGLTRTYLKRKLLDHLAASHSFEVPPSMVDAEFQQIWQQVEAEATDEDKAQMEAERGDYGRIAERRVRLGLLLSDIGQKNGVQVTQAEMNRLVAQEAARYRGQEREVQKYFAENAVAAAQLRAPLFEEKVVDFLLGKATITDRAVSRAELEAAIESEDETPLGAGVPHGAPGHVHGPDCNHDHDHKPAKKPAAKKAVKAEAEAEVVAEDAKPAKKPAAKKSAEPKAEGEAAPKKAAPKKKAAAE</sequence>
<dbReference type="PROSITE" id="PS50059">
    <property type="entry name" value="FKBP_PPIASE"/>
    <property type="match status" value="1"/>
</dbReference>
<evidence type="ECO:0000256" key="12">
    <source>
        <dbReference type="HAMAP-Rule" id="MF_00303"/>
    </source>
</evidence>
<proteinExistence type="inferred from homology"/>
<evidence type="ECO:0000256" key="11">
    <source>
        <dbReference type="ARBA" id="ARBA00029986"/>
    </source>
</evidence>
<dbReference type="Proteomes" id="UP000319897">
    <property type="component" value="Unassembled WGS sequence"/>
</dbReference>
<keyword evidence="7 12" id="KW-0143">Chaperone</keyword>
<evidence type="ECO:0000256" key="10">
    <source>
        <dbReference type="ARBA" id="ARBA00024849"/>
    </source>
</evidence>
<feature type="compositionally biased region" description="Low complexity" evidence="15">
    <location>
        <begin position="442"/>
        <end position="453"/>
    </location>
</feature>
<evidence type="ECO:0000256" key="3">
    <source>
        <dbReference type="ARBA" id="ARBA00013194"/>
    </source>
</evidence>